<gene>
    <name evidence="2" type="ORF">SDC9_53629</name>
</gene>
<dbReference type="EMBL" id="VSSQ01001323">
    <property type="protein sequence ID" value="MPM07323.1"/>
    <property type="molecule type" value="Genomic_DNA"/>
</dbReference>
<evidence type="ECO:0000313" key="2">
    <source>
        <dbReference type="EMBL" id="MPM07323.1"/>
    </source>
</evidence>
<dbReference type="Gene3D" id="3.30.530.80">
    <property type="match status" value="1"/>
</dbReference>
<feature type="domain" description="DUF4468" evidence="1">
    <location>
        <begin position="32"/>
        <end position="119"/>
    </location>
</feature>
<accession>A0A644WZ55</accession>
<proteinExistence type="predicted"/>
<comment type="caution">
    <text evidence="2">The sequence shown here is derived from an EMBL/GenBank/DDBJ whole genome shotgun (WGS) entry which is preliminary data.</text>
</comment>
<evidence type="ECO:0000259" key="1">
    <source>
        <dbReference type="Pfam" id="PF14730"/>
    </source>
</evidence>
<dbReference type="AlphaFoldDB" id="A0A644WZ55"/>
<reference evidence="2" key="1">
    <citation type="submission" date="2019-08" db="EMBL/GenBank/DDBJ databases">
        <authorList>
            <person name="Kucharzyk K."/>
            <person name="Murdoch R.W."/>
            <person name="Higgins S."/>
            <person name="Loffler F."/>
        </authorList>
    </citation>
    <scope>NUCLEOTIDE SEQUENCE</scope>
</reference>
<dbReference type="InterPro" id="IPR027823">
    <property type="entry name" value="DUF4468"/>
</dbReference>
<organism evidence="2">
    <name type="scientific">bioreactor metagenome</name>
    <dbReference type="NCBI Taxonomy" id="1076179"/>
    <lineage>
        <taxon>unclassified sequences</taxon>
        <taxon>metagenomes</taxon>
        <taxon>ecological metagenomes</taxon>
    </lineage>
</organism>
<name>A0A644WZ55_9ZZZZ</name>
<sequence length="175" mass="20190">MKKLFVLSIVMFAMLAAKAQVPVDSVTKKIVYQEVIKMDGIKDTLYNRAIAWINSYFKNPQGVTTLRDPENGVILCAYRVAMKETDADGNVTNSNVIVEYKLKIEAKEGRYRYTFDEFRKKAVSMYPLERWLDKSDPDYSPKCDEYLAQLDTHIKEIIASMKKGMEPKAVKNDNW</sequence>
<protein>
    <recommendedName>
        <fullName evidence="1">DUF4468 domain-containing protein</fullName>
    </recommendedName>
</protein>
<dbReference type="Pfam" id="PF14730">
    <property type="entry name" value="DUF4468"/>
    <property type="match status" value="1"/>
</dbReference>